<accession>F2D1R4</accession>
<sequence>MASSPVGVSSLGAHGLVALLQIMALLVFVVMMSSSYTCHGAGRSLLGVSVGEEKVPHYEIPAKCFVPPCH</sequence>
<proteinExistence type="evidence at transcript level"/>
<dbReference type="EMBL" id="AK357821">
    <property type="protein sequence ID" value="BAJ89035.1"/>
    <property type="molecule type" value="mRNA"/>
</dbReference>
<feature type="transmembrane region" description="Helical" evidence="1">
    <location>
        <begin position="12"/>
        <end position="33"/>
    </location>
</feature>
<name>F2D1R4_HORVV</name>
<protein>
    <submittedName>
        <fullName evidence="2">Predicted protein</fullName>
    </submittedName>
</protein>
<keyword evidence="1" id="KW-1133">Transmembrane helix</keyword>
<keyword evidence="1" id="KW-0472">Membrane</keyword>
<keyword evidence="1" id="KW-0812">Transmembrane</keyword>
<reference evidence="2" key="1">
    <citation type="journal article" date="2011" name="Plant Physiol.">
        <title>Comprehensive sequence analysis of 24,783 barley full-length cDNAs derived from 12 clone libraries.</title>
        <authorList>
            <person name="Matsumoto T."/>
            <person name="Tanaka T."/>
            <person name="Sakai H."/>
            <person name="Amano N."/>
            <person name="Kanamori H."/>
            <person name="Kurita K."/>
            <person name="Kikuta A."/>
            <person name="Kamiya K."/>
            <person name="Yamamoto M."/>
            <person name="Ikawa H."/>
            <person name="Fujii N."/>
            <person name="Hori K."/>
            <person name="Itoh T."/>
            <person name="Sato K."/>
        </authorList>
    </citation>
    <scope>NUCLEOTIDE SEQUENCE</scope>
    <source>
        <tissue evidence="2">Shoot</tissue>
    </source>
</reference>
<dbReference type="AlphaFoldDB" id="F2D1R4"/>
<evidence type="ECO:0000256" key="1">
    <source>
        <dbReference type="SAM" id="Phobius"/>
    </source>
</evidence>
<evidence type="ECO:0000313" key="2">
    <source>
        <dbReference type="EMBL" id="BAJ89035.1"/>
    </source>
</evidence>
<organism evidence="2">
    <name type="scientific">Hordeum vulgare subsp. vulgare</name>
    <name type="common">Domesticated barley</name>
    <dbReference type="NCBI Taxonomy" id="112509"/>
    <lineage>
        <taxon>Eukaryota</taxon>
        <taxon>Viridiplantae</taxon>
        <taxon>Streptophyta</taxon>
        <taxon>Embryophyta</taxon>
        <taxon>Tracheophyta</taxon>
        <taxon>Spermatophyta</taxon>
        <taxon>Magnoliopsida</taxon>
        <taxon>Liliopsida</taxon>
        <taxon>Poales</taxon>
        <taxon>Poaceae</taxon>
        <taxon>BOP clade</taxon>
        <taxon>Pooideae</taxon>
        <taxon>Triticodae</taxon>
        <taxon>Triticeae</taxon>
        <taxon>Hordeinae</taxon>
        <taxon>Hordeum</taxon>
    </lineage>
</organism>